<proteinExistence type="predicted"/>
<gene>
    <name evidence="2" type="ORF">V9T40_007405</name>
</gene>
<evidence type="ECO:0000313" key="3">
    <source>
        <dbReference type="Proteomes" id="UP001367676"/>
    </source>
</evidence>
<organism evidence="2 3">
    <name type="scientific">Parthenolecanium corni</name>
    <dbReference type="NCBI Taxonomy" id="536013"/>
    <lineage>
        <taxon>Eukaryota</taxon>
        <taxon>Metazoa</taxon>
        <taxon>Ecdysozoa</taxon>
        <taxon>Arthropoda</taxon>
        <taxon>Hexapoda</taxon>
        <taxon>Insecta</taxon>
        <taxon>Pterygota</taxon>
        <taxon>Neoptera</taxon>
        <taxon>Paraneoptera</taxon>
        <taxon>Hemiptera</taxon>
        <taxon>Sternorrhyncha</taxon>
        <taxon>Coccoidea</taxon>
        <taxon>Coccidae</taxon>
        <taxon>Parthenolecanium</taxon>
    </lineage>
</organism>
<sequence>MNRKFDDCEAIGVGDGYCLISGPGRLRNEAEEADGPNYVVFRECTARRPIGWLSRDRQAFQLSPQQQQSPVVTPPPHPTPPHRYTTPCDYDATTRRSYLRRIGYAIIVSPHSFSRLQLLQGCLAFSLYMAASLEKDHFDLCILGSRRSARVERLVAKAKIPKSLQLRCDPRRLPIFAQLLPQEFRPNQRSIWLLYSTRLDSTRLDSTRIFYHSSSSNRFAGRCPVDILDTITTTSAINDETTISIIDNCADKSL</sequence>
<evidence type="ECO:0000256" key="1">
    <source>
        <dbReference type="SAM" id="MobiDB-lite"/>
    </source>
</evidence>
<name>A0AAN9TXC7_9HEMI</name>
<feature type="compositionally biased region" description="Pro residues" evidence="1">
    <location>
        <begin position="72"/>
        <end position="81"/>
    </location>
</feature>
<dbReference type="AlphaFoldDB" id="A0AAN9TXC7"/>
<keyword evidence="3" id="KW-1185">Reference proteome</keyword>
<comment type="caution">
    <text evidence="2">The sequence shown here is derived from an EMBL/GenBank/DDBJ whole genome shotgun (WGS) entry which is preliminary data.</text>
</comment>
<accession>A0AAN9TXC7</accession>
<reference evidence="2 3" key="1">
    <citation type="submission" date="2024-03" db="EMBL/GenBank/DDBJ databases">
        <title>Adaptation during the transition from Ophiocordyceps entomopathogen to insect associate is accompanied by gene loss and intensified selection.</title>
        <authorList>
            <person name="Ward C.M."/>
            <person name="Onetto C.A."/>
            <person name="Borneman A.R."/>
        </authorList>
    </citation>
    <scope>NUCLEOTIDE SEQUENCE [LARGE SCALE GENOMIC DNA]</scope>
    <source>
        <strain evidence="2">AWRI1</strain>
        <tissue evidence="2">Single Adult Female</tissue>
    </source>
</reference>
<evidence type="ECO:0000313" key="2">
    <source>
        <dbReference type="EMBL" id="KAK7605547.1"/>
    </source>
</evidence>
<dbReference type="EMBL" id="JBBCAQ010000002">
    <property type="protein sequence ID" value="KAK7605547.1"/>
    <property type="molecule type" value="Genomic_DNA"/>
</dbReference>
<dbReference type="Proteomes" id="UP001367676">
    <property type="component" value="Unassembled WGS sequence"/>
</dbReference>
<feature type="region of interest" description="Disordered" evidence="1">
    <location>
        <begin position="62"/>
        <end position="87"/>
    </location>
</feature>
<protein>
    <submittedName>
        <fullName evidence="2">Uncharacterized protein</fullName>
    </submittedName>
</protein>